<evidence type="ECO:0000256" key="1">
    <source>
        <dbReference type="ARBA" id="ARBA00004123"/>
    </source>
</evidence>
<feature type="compositionally biased region" description="Basic and acidic residues" evidence="28">
    <location>
        <begin position="109"/>
        <end position="118"/>
    </location>
</feature>
<dbReference type="eggNOG" id="KOG0601">
    <property type="taxonomic scope" value="Eukaryota"/>
</dbReference>
<dbReference type="PROSITE" id="PS00107">
    <property type="entry name" value="PROTEIN_KINASE_ATP"/>
    <property type="match status" value="1"/>
</dbReference>
<dbReference type="PROSITE" id="PS50935">
    <property type="entry name" value="SSB"/>
    <property type="match status" value="1"/>
</dbReference>
<keyword evidence="7" id="KW-0479">Metal-binding</keyword>
<keyword evidence="13 26" id="KW-0238">DNA-binding</keyword>
<feature type="compositionally biased region" description="Basic and acidic residues" evidence="28">
    <location>
        <begin position="8"/>
        <end position="19"/>
    </location>
</feature>
<dbReference type="PANTHER" id="PTHR11042:SF75">
    <property type="entry name" value="WEE1-LIKE PROTEIN KINASE 2"/>
    <property type="match status" value="1"/>
</dbReference>
<dbReference type="NCBIfam" id="TIGR00621">
    <property type="entry name" value="ssb"/>
    <property type="match status" value="1"/>
</dbReference>
<evidence type="ECO:0000313" key="30">
    <source>
        <dbReference type="EMBL" id="KFO30108.1"/>
    </source>
</evidence>
<evidence type="ECO:0000256" key="23">
    <source>
        <dbReference type="ARBA" id="ARBA00045894"/>
    </source>
</evidence>
<evidence type="ECO:0000256" key="8">
    <source>
        <dbReference type="ARBA" id="ARBA00022741"/>
    </source>
</evidence>
<dbReference type="GO" id="GO:0006260">
    <property type="term" value="P:DNA replication"/>
    <property type="evidence" value="ECO:0007669"/>
    <property type="project" value="UniProtKB-KW"/>
</dbReference>
<sequence length="776" mass="86373">MIITFTEMDDKGVNKEPNKKLNISFCEEESENEGQKTTQESKEALRQSPKKSGQAAKTPPQTPRKSEGQAAKTPPQTPRKSEGQAEKTPPQTPRKSEGQAVKTPAQSPKRGEAWEVEGHSNPLKNICGPGISGCEDPTPNPQEDTPLKNICGPGKSKEDKKSQNLLLRTPGPQQCPRYPGTPAPAARRSSLKQDNNPSTPKSLSSQQVNSSTKKVLPGSSKPLWPTPGYLMDEAASLSGVSINPFIPESYKKIFPQSKGKRKITGDPEESGAEKGKVQRMLHPKESILRGVNMTSRYEKEFLELEKIGGGQFGTVYKCVKRLDGCVYAIKRSTKPLALLSNENLCLREVHAHAVLGHHPHVVRYYSSWAEDDCVIIQNEYSNGGSLQTAISENMKSGNHFQEPKLRDILLQISLGLKYIHNSGMVHLDIKPSNIFICYNMQSDSPGVPEEDENEADWFLSASVIYKIGDLGHVSSISKPQVEEGDVRFLADEILQEDYQNLPKGDIFALGLTIAVAAGADTLPSCGVAWHHIRKGNFPAIPQELTEDFYNLLKNMIHPDPRERPSAAALVRSQVLRPSLKTTEELQQQLNLEKSKIAMLERQLREVQHTQFSQGDTHHSDSEDSVGQKTSRSTKLLVLRQFVRHESEVASSLILERSLNRVQLLGRVGQDPVMRQVEGKNPVTIFSLATNEMWRSGESEAYQIGDVSQKTTWHRISVFRPGLRDVAYQYVKKGSRIFVEGKVDYGEYMDKNNVRRQATTIIADNIIFLSDQTKGKE</sequence>
<evidence type="ECO:0000256" key="14">
    <source>
        <dbReference type="ARBA" id="ARBA00023128"/>
    </source>
</evidence>
<evidence type="ECO:0000256" key="22">
    <source>
        <dbReference type="ARBA" id="ARBA00042459"/>
    </source>
</evidence>
<comment type="similarity">
    <text evidence="19">Belongs to the protein kinase superfamily. Ser/Thr protein kinase family. GCN2 subfamily.</text>
</comment>
<dbReference type="PANTHER" id="PTHR11042">
    <property type="entry name" value="EUKARYOTIC TRANSLATION INITIATION FACTOR 2-ALPHA KINASE EIF2-ALPHA KINASE -RELATED"/>
    <property type="match status" value="1"/>
</dbReference>
<feature type="region of interest" description="Disordered" evidence="28">
    <location>
        <begin position="607"/>
        <end position="629"/>
    </location>
</feature>
<evidence type="ECO:0000256" key="13">
    <source>
        <dbReference type="ARBA" id="ARBA00023125"/>
    </source>
</evidence>
<evidence type="ECO:0000256" key="24">
    <source>
        <dbReference type="ARBA" id="ARBA00046712"/>
    </source>
</evidence>
<reference evidence="30 31" key="1">
    <citation type="submission" date="2013-11" db="EMBL/GenBank/DDBJ databases">
        <title>The Damaraland mole rat (Fukomys damarensis) genome and evolution of African mole rats.</title>
        <authorList>
            <person name="Gladyshev V.N."/>
            <person name="Fang X."/>
        </authorList>
    </citation>
    <scope>NUCLEOTIDE SEQUENCE [LARGE SCALE GENOMIC DNA]</scope>
    <source>
        <tissue evidence="30">Liver</tissue>
    </source>
</reference>
<proteinExistence type="inferred from homology"/>
<evidence type="ECO:0000256" key="12">
    <source>
        <dbReference type="ARBA" id="ARBA00022946"/>
    </source>
</evidence>
<dbReference type="GO" id="GO:0005634">
    <property type="term" value="C:nucleus"/>
    <property type="evidence" value="ECO:0007669"/>
    <property type="project" value="UniProtKB-SubCell"/>
</dbReference>
<keyword evidence="8 27" id="KW-0547">Nucleotide-binding</keyword>
<dbReference type="InterPro" id="IPR011009">
    <property type="entry name" value="Kinase-like_dom_sf"/>
</dbReference>
<keyword evidence="12" id="KW-0809">Transit peptide</keyword>
<dbReference type="InterPro" id="IPR017441">
    <property type="entry name" value="Protein_kinase_ATP_BS"/>
</dbReference>
<feature type="region of interest" description="Disordered" evidence="28">
    <location>
        <begin position="1"/>
        <end position="223"/>
    </location>
</feature>
<gene>
    <name evidence="30" type="ORF">H920_08455</name>
</gene>
<comment type="subunit">
    <text evidence="24">Homotetramer. Interacts with MPG/AAG, through inhibition of its glycosylase activity it potentially prevents formation of DNA breaks in ssDNA, ensuring that base removal primarily occurs in dsDNA. Interacts with POLDIP2. Interacts with PRIMPOL.</text>
</comment>
<evidence type="ECO:0000256" key="10">
    <source>
        <dbReference type="ARBA" id="ARBA00022840"/>
    </source>
</evidence>
<keyword evidence="18" id="KW-1135">Mitochondrion nucleoid</keyword>
<organism evidence="30 31">
    <name type="scientific">Fukomys damarensis</name>
    <name type="common">Damaraland mole rat</name>
    <name type="synonym">Cryptomys damarensis</name>
    <dbReference type="NCBI Taxonomy" id="885580"/>
    <lineage>
        <taxon>Eukaryota</taxon>
        <taxon>Metazoa</taxon>
        <taxon>Chordata</taxon>
        <taxon>Craniata</taxon>
        <taxon>Vertebrata</taxon>
        <taxon>Euteleostomi</taxon>
        <taxon>Mammalia</taxon>
        <taxon>Eutheria</taxon>
        <taxon>Euarchontoglires</taxon>
        <taxon>Glires</taxon>
        <taxon>Rodentia</taxon>
        <taxon>Hystricomorpha</taxon>
        <taxon>Bathyergidae</taxon>
        <taxon>Fukomys</taxon>
    </lineage>
</organism>
<keyword evidence="11" id="KW-0460">Magnesium</keyword>
<dbReference type="Gene3D" id="1.10.510.10">
    <property type="entry name" value="Transferase(Phosphotransferase) domain 1"/>
    <property type="match status" value="1"/>
</dbReference>
<comment type="function">
    <text evidence="23">Binds preferentially and cooperatively to pyrimidine rich single-stranded DNA (ss-DNA). In vitro, required to maintain the copy number of mitochondrial DNA (mtDNA) and plays a crucial role during mtDNA replication by stimulating the activity of the replisome components POLG and TWNK at the replication fork. Promotes the activity of the gamma complex polymerase POLG, largely by organizing the template DNA and eliminating secondary structures to favor ss-DNA conformations that facilitate POLG activity. In addition it is able to promote the 5'-3' unwinding activity of the mtDNA helicase TWNK. May also function in mtDNA repair.</text>
</comment>
<dbReference type="PROSITE" id="PS50011">
    <property type="entry name" value="PROTEIN_KINASE_DOM"/>
    <property type="match status" value="1"/>
</dbReference>
<evidence type="ECO:0000256" key="7">
    <source>
        <dbReference type="ARBA" id="ARBA00022723"/>
    </source>
</evidence>
<evidence type="ECO:0000256" key="4">
    <source>
        <dbReference type="ARBA" id="ARBA00019399"/>
    </source>
</evidence>
<dbReference type="EC" id="2.7.10.2" evidence="3"/>
<keyword evidence="6" id="KW-0235">DNA replication</keyword>
<dbReference type="HAMAP" id="MF_00984">
    <property type="entry name" value="SSB"/>
    <property type="match status" value="1"/>
</dbReference>
<dbReference type="CDD" id="cd04496">
    <property type="entry name" value="SSB_OBF"/>
    <property type="match status" value="1"/>
</dbReference>
<dbReference type="Gene3D" id="3.30.200.20">
    <property type="entry name" value="Phosphorylase Kinase, domain 1"/>
    <property type="match status" value="1"/>
</dbReference>
<dbReference type="GO" id="GO:0003697">
    <property type="term" value="F:single-stranded DNA binding"/>
    <property type="evidence" value="ECO:0007669"/>
    <property type="project" value="InterPro"/>
</dbReference>
<dbReference type="GO" id="GO:0060631">
    <property type="term" value="P:regulation of meiosis I"/>
    <property type="evidence" value="ECO:0007669"/>
    <property type="project" value="TreeGrafter"/>
</dbReference>
<dbReference type="SMART" id="SM00220">
    <property type="entry name" value="S_TKc"/>
    <property type="match status" value="1"/>
</dbReference>
<accession>A0A091DHX3</accession>
<dbReference type="AlphaFoldDB" id="A0A091DHX3"/>
<evidence type="ECO:0000313" key="31">
    <source>
        <dbReference type="Proteomes" id="UP000028990"/>
    </source>
</evidence>
<evidence type="ECO:0000256" key="6">
    <source>
        <dbReference type="ARBA" id="ARBA00022705"/>
    </source>
</evidence>
<evidence type="ECO:0000256" key="21">
    <source>
        <dbReference type="ARBA" id="ARBA00041610"/>
    </source>
</evidence>
<dbReference type="FunFam" id="2.40.50.140:FF:000129">
    <property type="entry name" value="Single-stranded DNA-binding protein 1, mitochondrial"/>
    <property type="match status" value="1"/>
</dbReference>
<evidence type="ECO:0000256" key="20">
    <source>
        <dbReference type="ARBA" id="ARBA00040089"/>
    </source>
</evidence>
<keyword evidence="9 30" id="KW-0418">Kinase</keyword>
<evidence type="ECO:0000256" key="19">
    <source>
        <dbReference type="ARBA" id="ARBA00037982"/>
    </source>
</evidence>
<dbReference type="PROSITE" id="PS00108">
    <property type="entry name" value="PROTEIN_KINASE_ST"/>
    <property type="match status" value="1"/>
</dbReference>
<dbReference type="InterPro" id="IPR050339">
    <property type="entry name" value="CC_SR_Kinase"/>
</dbReference>
<evidence type="ECO:0000256" key="27">
    <source>
        <dbReference type="PROSITE-ProRule" id="PRU10141"/>
    </source>
</evidence>
<dbReference type="InterPro" id="IPR000424">
    <property type="entry name" value="Primosome_PriB/ssb"/>
</dbReference>
<evidence type="ECO:0000256" key="11">
    <source>
        <dbReference type="ARBA" id="ARBA00022842"/>
    </source>
</evidence>
<evidence type="ECO:0000256" key="25">
    <source>
        <dbReference type="ARBA" id="ARBA00051942"/>
    </source>
</evidence>
<feature type="domain" description="Protein kinase" evidence="29">
    <location>
        <begin position="301"/>
        <end position="579"/>
    </location>
</feature>
<comment type="catalytic activity">
    <reaction evidence="25">
        <text>L-tyrosyl-[protein] + ATP = O-phospho-L-tyrosyl-[protein] + ADP + H(+)</text>
        <dbReference type="Rhea" id="RHEA:10596"/>
        <dbReference type="Rhea" id="RHEA-COMP:10136"/>
        <dbReference type="Rhea" id="RHEA-COMP:20101"/>
        <dbReference type="ChEBI" id="CHEBI:15378"/>
        <dbReference type="ChEBI" id="CHEBI:30616"/>
        <dbReference type="ChEBI" id="CHEBI:46858"/>
        <dbReference type="ChEBI" id="CHEBI:61978"/>
        <dbReference type="ChEBI" id="CHEBI:456216"/>
        <dbReference type="EC" id="2.7.10.2"/>
    </reaction>
    <physiologicalReaction direction="left-to-right" evidence="25">
        <dbReference type="Rhea" id="RHEA:10597"/>
    </physiologicalReaction>
</comment>
<dbReference type="SUPFAM" id="SSF50249">
    <property type="entry name" value="Nucleic acid-binding proteins"/>
    <property type="match status" value="1"/>
</dbReference>
<evidence type="ECO:0000256" key="2">
    <source>
        <dbReference type="ARBA" id="ARBA00004436"/>
    </source>
</evidence>
<feature type="region of interest" description="Disordered" evidence="28">
    <location>
        <begin position="256"/>
        <end position="278"/>
    </location>
</feature>
<keyword evidence="17" id="KW-0469">Meiosis</keyword>
<evidence type="ECO:0000256" key="17">
    <source>
        <dbReference type="ARBA" id="ARBA00023254"/>
    </source>
</evidence>
<comment type="subcellular location">
    <subcellularLocation>
        <location evidence="2">Mitochondrion matrix</location>
        <location evidence="2">Mitochondrion nucleoid</location>
    </subcellularLocation>
    <subcellularLocation>
        <location evidence="1">Nucleus</location>
    </subcellularLocation>
</comment>
<dbReference type="GO" id="GO:0051321">
    <property type="term" value="P:meiotic cell cycle"/>
    <property type="evidence" value="ECO:0007669"/>
    <property type="project" value="UniProtKB-KW"/>
</dbReference>
<evidence type="ECO:0000256" key="28">
    <source>
        <dbReference type="SAM" id="MobiDB-lite"/>
    </source>
</evidence>
<keyword evidence="14" id="KW-0496">Mitochondrion</keyword>
<evidence type="ECO:0000256" key="15">
    <source>
        <dbReference type="ARBA" id="ARBA00023137"/>
    </source>
</evidence>
<dbReference type="EMBL" id="KN122489">
    <property type="protein sequence ID" value="KFO30108.1"/>
    <property type="molecule type" value="Genomic_DNA"/>
</dbReference>
<dbReference type="GO" id="GO:0005524">
    <property type="term" value="F:ATP binding"/>
    <property type="evidence" value="ECO:0007669"/>
    <property type="project" value="UniProtKB-UniRule"/>
</dbReference>
<keyword evidence="15" id="KW-0829">Tyrosine-protein kinase</keyword>
<keyword evidence="16" id="KW-0539">Nucleus</keyword>
<keyword evidence="10 27" id="KW-0067">ATP-binding</keyword>
<evidence type="ECO:0000256" key="3">
    <source>
        <dbReference type="ARBA" id="ARBA00011903"/>
    </source>
</evidence>
<dbReference type="Pfam" id="PF00069">
    <property type="entry name" value="Pkinase"/>
    <property type="match status" value="1"/>
</dbReference>
<name>A0A091DHX3_FUKDA</name>
<evidence type="ECO:0000256" key="18">
    <source>
        <dbReference type="ARBA" id="ARBA00023271"/>
    </source>
</evidence>
<dbReference type="Proteomes" id="UP000028990">
    <property type="component" value="Unassembled WGS sequence"/>
</dbReference>
<dbReference type="Gene3D" id="2.40.50.140">
    <property type="entry name" value="Nucleic acid-binding proteins"/>
    <property type="match status" value="1"/>
</dbReference>
<dbReference type="InterPro" id="IPR012340">
    <property type="entry name" value="NA-bd_OB-fold"/>
</dbReference>
<keyword evidence="31" id="KW-1185">Reference proteome</keyword>
<dbReference type="FunFam" id="3.30.200.20:FF:000115">
    <property type="entry name" value="Wee1-like kinase 2"/>
    <property type="match status" value="1"/>
</dbReference>
<dbReference type="GO" id="GO:0046872">
    <property type="term" value="F:metal ion binding"/>
    <property type="evidence" value="ECO:0007669"/>
    <property type="project" value="UniProtKB-KW"/>
</dbReference>
<dbReference type="Pfam" id="PF00436">
    <property type="entry name" value="SSB"/>
    <property type="match status" value="1"/>
</dbReference>
<evidence type="ECO:0000256" key="26">
    <source>
        <dbReference type="PROSITE-ProRule" id="PRU00252"/>
    </source>
</evidence>
<feature type="compositionally biased region" description="Polar residues" evidence="28">
    <location>
        <begin position="192"/>
        <end position="213"/>
    </location>
</feature>
<evidence type="ECO:0000259" key="29">
    <source>
        <dbReference type="PROSITE" id="PS50011"/>
    </source>
</evidence>
<keyword evidence="5" id="KW-0808">Transferase</keyword>
<evidence type="ECO:0000256" key="16">
    <source>
        <dbReference type="ARBA" id="ARBA00023242"/>
    </source>
</evidence>
<feature type="binding site" evidence="27">
    <location>
        <position position="330"/>
    </location>
    <ligand>
        <name>ATP</name>
        <dbReference type="ChEBI" id="CHEBI:30616"/>
    </ligand>
</feature>
<dbReference type="FunFam" id="1.10.510.10:FF:000217">
    <property type="entry name" value="Wee1-like protein kinase"/>
    <property type="match status" value="1"/>
</dbReference>
<dbReference type="InterPro" id="IPR000719">
    <property type="entry name" value="Prot_kinase_dom"/>
</dbReference>
<dbReference type="GO" id="GO:0004715">
    <property type="term" value="F:non-membrane spanning protein tyrosine kinase activity"/>
    <property type="evidence" value="ECO:0007669"/>
    <property type="project" value="UniProtKB-EC"/>
</dbReference>
<dbReference type="InterPro" id="IPR011344">
    <property type="entry name" value="ssDNA-bd"/>
</dbReference>
<protein>
    <recommendedName>
        <fullName evidence="4">Single-stranded DNA-binding protein, mitochondrial</fullName>
        <ecNumber evidence="3">2.7.10.2</ecNumber>
    </recommendedName>
    <alternativeName>
        <fullName evidence="21">Wee1-like protein kinase 1B</fullName>
    </alternativeName>
    <alternativeName>
        <fullName evidence="20">Wee1-like protein kinase 2</fullName>
    </alternativeName>
    <alternativeName>
        <fullName evidence="22">Wee1B kinase</fullName>
    </alternativeName>
</protein>
<evidence type="ECO:0000256" key="5">
    <source>
        <dbReference type="ARBA" id="ARBA00022679"/>
    </source>
</evidence>
<dbReference type="InterPro" id="IPR008271">
    <property type="entry name" value="Ser/Thr_kinase_AS"/>
</dbReference>
<evidence type="ECO:0000256" key="9">
    <source>
        <dbReference type="ARBA" id="ARBA00022777"/>
    </source>
</evidence>
<dbReference type="STRING" id="885580.ENSFDAP00000019783"/>
<dbReference type="SUPFAM" id="SSF56112">
    <property type="entry name" value="Protein kinase-like (PK-like)"/>
    <property type="match status" value="1"/>
</dbReference>
<dbReference type="GO" id="GO:0042645">
    <property type="term" value="C:mitochondrial nucleoid"/>
    <property type="evidence" value="ECO:0007669"/>
    <property type="project" value="UniProtKB-SubCell"/>
</dbReference>